<gene>
    <name evidence="2" type="ORF">LSCM4_00159</name>
</gene>
<feature type="compositionally biased region" description="Polar residues" evidence="1">
    <location>
        <begin position="947"/>
        <end position="964"/>
    </location>
</feature>
<organism evidence="2 3">
    <name type="scientific">Leishmania orientalis</name>
    <dbReference type="NCBI Taxonomy" id="2249476"/>
    <lineage>
        <taxon>Eukaryota</taxon>
        <taxon>Discoba</taxon>
        <taxon>Euglenozoa</taxon>
        <taxon>Kinetoplastea</taxon>
        <taxon>Metakinetoplastina</taxon>
        <taxon>Trypanosomatida</taxon>
        <taxon>Trypanosomatidae</taxon>
        <taxon>Leishmaniinae</taxon>
        <taxon>Leishmania</taxon>
    </lineage>
</organism>
<feature type="compositionally biased region" description="Polar residues" evidence="1">
    <location>
        <begin position="894"/>
        <end position="921"/>
    </location>
</feature>
<feature type="compositionally biased region" description="Pro residues" evidence="1">
    <location>
        <begin position="8"/>
        <end position="19"/>
    </location>
</feature>
<evidence type="ECO:0000256" key="1">
    <source>
        <dbReference type="SAM" id="MobiDB-lite"/>
    </source>
</evidence>
<sequence>MPGKAPHTPFPATTPPLPSLPLGASAASHVAQLERPTQRLVSGEEHPSFYEHVSLCSFSASQRRTVSPAKHNARKGVQGLSGAVLEDTSLQMSPGAAANSSARCSPLLSGPAGPGESVQVPSLSAFENPDAWLREYALLRTKLKRPADSVSVYHDYAASLNSRATMRRACVVRPLPDLEKVQEALCRRLQARTPASLYDMCEQQCASDSCTAVEWDDETVSVAATSEVTGGVRGVHREQRSDVFLPPATVWCVGGSTYENEVVVCNAVTGQRLFRILGPKMKVAVTAMQHAPFRGFMEAHQRHVVPVRVPQDVLLLKATQLVFTDYVWCGLQDGTVRLVPASHHQIRACGASSSFFKTPSAAIVYELPRCQGGAIVSIVCSPCHDAACAYGDSPMWGLPNRVSDAVRCMTAASSAVAKNTTVAEVADATCLDPGSRQHLSLVCTAATDASVVIWDLRHVYEAVARAQQQQHERKEGGQSDGASAPRHAATGPLSLGGPAVSGTPFHYDACTALPGATGIPSDIITFDCTSPVPGLQNMQVRSSCTLLQVKPLAKLSGGFAGLTALRWVSSLVVAGGCDVPVSRDARMMTRDARTAPRAEEGLPRIELTQAQTRFDKREAQRGELELTEEEMQGVERELEHMMPPLAAEPAQSLRVNLLVAADCMGTLHVWNLDEELHRCREAKKSSLGWPASFGACYYSSLRFNAARSDEGSCGKIGNDAPRAPPPTSFTGARRASESKGHSGARKSKRDPKSRRACRGLGLAEARENRARLSELPSNSAASLPKCDGEAVTKRRSLQRLSIGRSAHEEREPPQAAQWRSHQTTSDRESDRLSNGHGTVPTIHSSRKSRMAASATVHQHAQLRGGLLPHCEPSAKNAGPGTGSTKRKKVKKTSDSLQEASVSRMRSPQPSTSRSRGSAQRPSPSPGLLSELHHSTQRETSTRPRASVQRSTSVASKNGCRTTSTGQDLLMPAQAAKCQIRFEQGAAAAIADVVVDLPPQIRTTLRRVPTPSYRVASWQHRPTEEEMDARVLENEFEELTEDKALFFAFQRLEMYVAVDGAMSAVRCVPHWLLPDDDERELFRQRNSDGKGKGGVESAVEEPTQAAGRDCMAEVAMPDCVSMGTFDLRLCKRLLDVHVQPITQLFLDRFQGLLWVAREDGFASIFATRDKSVVSHMAHPSADALLAPTSAQEWTKLQVQAQVRSRLSDTRAPSSFGLECHKECRGLPPNHLTQVLPIAMRPQRALLLCCHASSDGHKALSDLLATATVVVSPSHSCQRILSLAEPVATRDAIKPAALKSQLSSTCITDIEASSSEESSARRTCGISALVCMDGRSDMKHLAKSREVQQWRWLRHLQLCRTESAAVCQTQRRRYYALCQDIGRNVAHVIQELGQYASQSYLRTYFHLWRDHLALFHHTHLMRRQRTARLERERALAFRLEDARRAQVLGSYYLRWQRLLAAGHCRRQEEALARFARAAVVIPQTRLTSRSTRCRGPLPTASMMEHFHRLSAMPMYWRAWQAWTAAQRLQRHPRKGLKALPPYPLPLSRTRSLASSAAFMLTPHRRVQSAYRSSAADLGAEGVTTPYRPIHSGGAYVCATSPLSPLGSTFRTLRSGGEAVSLCSARAHGAADTLPVAPAPPPALELLLAELLRARIFVVHFSDARSSATSVLDESWTVILENAESGAESNVDDDRRFSVFRFALLPLLQGLMSTADHVLPNLFDESVAEEVMSMLVGIALAMDYVTANAEETWWTLREAAVLTTCSTAMEGAELLRSPFDASLVVLRSYAMRAFASDPEAAEVLRGLAKGKKVLAQFLDFAMERAVVRRLEHF</sequence>
<dbReference type="KEGG" id="loi:92356182"/>
<proteinExistence type="predicted"/>
<dbReference type="RefSeq" id="XP_067058349.1">
    <property type="nucleotide sequence ID" value="XM_067202248.1"/>
</dbReference>
<protein>
    <submittedName>
        <fullName evidence="2">Uncharacterized protein</fullName>
    </submittedName>
</protein>
<name>A0A836GIZ1_9TRYP</name>
<feature type="compositionally biased region" description="Basic and acidic residues" evidence="1">
    <location>
        <begin position="930"/>
        <end position="941"/>
    </location>
</feature>
<dbReference type="InterPro" id="IPR036322">
    <property type="entry name" value="WD40_repeat_dom_sf"/>
</dbReference>
<feature type="region of interest" description="Disordered" evidence="1">
    <location>
        <begin position="710"/>
        <end position="964"/>
    </location>
</feature>
<feature type="compositionally biased region" description="Basic and acidic residues" evidence="1">
    <location>
        <begin position="1083"/>
        <end position="1092"/>
    </location>
</feature>
<feature type="region of interest" description="Disordered" evidence="1">
    <location>
        <begin position="1083"/>
        <end position="1103"/>
    </location>
</feature>
<comment type="caution">
    <text evidence="2">The sequence shown here is derived from an EMBL/GenBank/DDBJ whole genome shotgun (WGS) entry which is preliminary data.</text>
</comment>
<feature type="region of interest" description="Disordered" evidence="1">
    <location>
        <begin position="1"/>
        <end position="28"/>
    </location>
</feature>
<feature type="compositionally biased region" description="Basic residues" evidence="1">
    <location>
        <begin position="742"/>
        <end position="757"/>
    </location>
</feature>
<feature type="compositionally biased region" description="Basic and acidic residues" evidence="1">
    <location>
        <begin position="824"/>
        <end position="833"/>
    </location>
</feature>
<evidence type="ECO:0000313" key="3">
    <source>
        <dbReference type="Proteomes" id="UP000674143"/>
    </source>
</evidence>
<dbReference type="Proteomes" id="UP000674143">
    <property type="component" value="Unassembled WGS sequence"/>
</dbReference>
<keyword evidence="3" id="KW-1185">Reference proteome</keyword>
<reference evidence="3" key="1">
    <citation type="journal article" date="2021" name="Microbiol. Resour. Announc.">
        <title>LGAAP: Leishmaniinae Genome Assembly and Annotation Pipeline.</title>
        <authorList>
            <person name="Almutairi H."/>
            <person name="Urbaniak M.D."/>
            <person name="Bates M.D."/>
            <person name="Jariyapan N."/>
            <person name="Kwakye-Nuako G."/>
            <person name="Thomaz-Soccol V."/>
            <person name="Al-Salem W.S."/>
            <person name="Dillon R.J."/>
            <person name="Bates P.A."/>
            <person name="Gatherer D."/>
        </authorList>
    </citation>
    <scope>NUCLEOTIDE SEQUENCE [LARGE SCALE GENOMIC DNA]</scope>
</reference>
<reference evidence="3" key="2">
    <citation type="journal article" date="2021" name="Sci. Data">
        <title>Chromosome-scale genome sequencing, assembly and annotation of six genomes from subfamily Leishmaniinae.</title>
        <authorList>
            <person name="Almutairi H."/>
            <person name="Urbaniak M.D."/>
            <person name="Bates M.D."/>
            <person name="Jariyapan N."/>
            <person name="Kwakye-Nuako G."/>
            <person name="Thomaz Soccol V."/>
            <person name="Al-Salem W.S."/>
            <person name="Dillon R.J."/>
            <person name="Bates P.A."/>
            <person name="Gatherer D."/>
        </authorList>
    </citation>
    <scope>NUCLEOTIDE SEQUENCE [LARGE SCALE GENOMIC DNA]</scope>
</reference>
<evidence type="ECO:0000313" key="2">
    <source>
        <dbReference type="EMBL" id="KAG5464718.1"/>
    </source>
</evidence>
<dbReference type="GeneID" id="92356182"/>
<accession>A0A836GIZ1</accession>
<dbReference type="EMBL" id="JAFHLR010000036">
    <property type="protein sequence ID" value="KAG5464718.1"/>
    <property type="molecule type" value="Genomic_DNA"/>
</dbReference>
<dbReference type="SUPFAM" id="SSF50978">
    <property type="entry name" value="WD40 repeat-like"/>
    <property type="match status" value="1"/>
</dbReference>
<feature type="region of interest" description="Disordered" evidence="1">
    <location>
        <begin position="467"/>
        <end position="495"/>
    </location>
</feature>